<accession>A0A6J6B553</accession>
<dbReference type="InterPro" id="IPR036188">
    <property type="entry name" value="FAD/NAD-bd_sf"/>
</dbReference>
<dbReference type="EMBL" id="CAEZSB010000057">
    <property type="protein sequence ID" value="CAB4534121.1"/>
    <property type="molecule type" value="Genomic_DNA"/>
</dbReference>
<dbReference type="InterPro" id="IPR002937">
    <property type="entry name" value="Amino_oxidase"/>
</dbReference>
<name>A0A6J6B553_9ZZZZ</name>
<protein>
    <submittedName>
        <fullName evidence="2">Unannotated protein</fullName>
    </submittedName>
</protein>
<evidence type="ECO:0000313" key="2">
    <source>
        <dbReference type="EMBL" id="CAB4534121.1"/>
    </source>
</evidence>
<evidence type="ECO:0000259" key="1">
    <source>
        <dbReference type="Pfam" id="PF01593"/>
    </source>
</evidence>
<dbReference type="Pfam" id="PF01593">
    <property type="entry name" value="Amino_oxidase"/>
    <property type="match status" value="1"/>
</dbReference>
<dbReference type="AlphaFoldDB" id="A0A6J6B553"/>
<dbReference type="GO" id="GO:0016491">
    <property type="term" value="F:oxidoreductase activity"/>
    <property type="evidence" value="ECO:0007669"/>
    <property type="project" value="InterPro"/>
</dbReference>
<proteinExistence type="predicted"/>
<feature type="domain" description="Amine oxidase" evidence="1">
    <location>
        <begin position="12"/>
        <end position="384"/>
    </location>
</feature>
<dbReference type="SUPFAM" id="SSF51905">
    <property type="entry name" value="FAD/NAD(P)-binding domain"/>
    <property type="match status" value="1"/>
</dbReference>
<reference evidence="2" key="1">
    <citation type="submission" date="2020-05" db="EMBL/GenBank/DDBJ databases">
        <authorList>
            <person name="Chiriac C."/>
            <person name="Salcher M."/>
            <person name="Ghai R."/>
            <person name="Kavagutti S V."/>
        </authorList>
    </citation>
    <scope>NUCLEOTIDE SEQUENCE</scope>
</reference>
<sequence>MRSDVLIVGAGLAGLHAAINLESKGADVTVIESSDRAGGRVASDVIDGYICDRGFQLINAKYPALEELNVIGELDFVAAPRVIEVCLHDGRHPIGDPRQVPWTVLDKATGTIPEKLSLLRVIMGQAKAGQSIGQTLRSAGSCYERTLRPFLHGVFLTDPDNVDAIYGQSIIRSFVNGKPGVPRHGVCELPKALVKRINGIVYNTRVDRIDKTSVLTNNGTFTANKILIATDATTATQLLGLTEVPRMAGCITWYHAVSNNPSGNGRLVVDGLNRGPIINTVVMSNISKSYAPVGQHLISTTTDVNVTESDVRRHLAIVWGTSTHDWQFIAKYEISSALPIHNVGRALSQSMKINDHLFVAGDHRTVPSQQGALFSGRVAAQLMLD</sequence>
<organism evidence="2">
    <name type="scientific">freshwater metagenome</name>
    <dbReference type="NCBI Taxonomy" id="449393"/>
    <lineage>
        <taxon>unclassified sequences</taxon>
        <taxon>metagenomes</taxon>
        <taxon>ecological metagenomes</taxon>
    </lineage>
</organism>
<gene>
    <name evidence="2" type="ORF">UFOPK1395_00660</name>
</gene>
<dbReference type="PANTHER" id="PTHR42841">
    <property type="entry name" value="AMINE OXIDASE"/>
    <property type="match status" value="1"/>
</dbReference>
<dbReference type="Gene3D" id="3.50.50.60">
    <property type="entry name" value="FAD/NAD(P)-binding domain"/>
    <property type="match status" value="1"/>
</dbReference>